<feature type="domain" description="LOB" evidence="2">
    <location>
        <begin position="1"/>
        <end position="41"/>
    </location>
</feature>
<sequence length="179" mass="19314">MLMEVLESHRADAVNSLIYEANVRLGDPAYGCMGAISALQLLTELEEGNICDIILRTLSIAVPPPEPLNAVEPPTPPQAPYSLIHIPISLVNLPAILPNLTIRSSEGLDVSHLNHGSNEVRVEFARVAVVSLDKGVGGSATEQLLVRVEEPLFVDEVIVVAVVEQRRGFDVQRCQIGVP</sequence>
<name>A0A9Q1JMK4_9CARY</name>
<dbReference type="Proteomes" id="UP001153076">
    <property type="component" value="Unassembled WGS sequence"/>
</dbReference>
<evidence type="ECO:0000313" key="4">
    <source>
        <dbReference type="Proteomes" id="UP001153076"/>
    </source>
</evidence>
<comment type="caution">
    <text evidence="3">The sequence shown here is derived from an EMBL/GenBank/DDBJ whole genome shotgun (WGS) entry which is preliminary data.</text>
</comment>
<dbReference type="PANTHER" id="PTHR31301:SF87">
    <property type="entry name" value="LOB DOMAIN-CONTAINING PROTEIN 15"/>
    <property type="match status" value="1"/>
</dbReference>
<dbReference type="EMBL" id="JAKOGI010001647">
    <property type="protein sequence ID" value="KAJ8424580.1"/>
    <property type="molecule type" value="Genomic_DNA"/>
</dbReference>
<evidence type="ECO:0000259" key="2">
    <source>
        <dbReference type="Pfam" id="PF03195"/>
    </source>
</evidence>
<dbReference type="AlphaFoldDB" id="A0A9Q1JMK4"/>
<dbReference type="OrthoDB" id="778083at2759"/>
<dbReference type="PANTHER" id="PTHR31301">
    <property type="entry name" value="LOB DOMAIN-CONTAINING PROTEIN 4-RELATED"/>
    <property type="match status" value="1"/>
</dbReference>
<dbReference type="Pfam" id="PF03195">
    <property type="entry name" value="LOB"/>
    <property type="match status" value="1"/>
</dbReference>
<dbReference type="InterPro" id="IPR004883">
    <property type="entry name" value="LOB"/>
</dbReference>
<evidence type="ECO:0000256" key="1">
    <source>
        <dbReference type="ARBA" id="ARBA00005474"/>
    </source>
</evidence>
<gene>
    <name evidence="3" type="ORF">Cgig2_002592</name>
</gene>
<evidence type="ECO:0000313" key="3">
    <source>
        <dbReference type="EMBL" id="KAJ8424580.1"/>
    </source>
</evidence>
<reference evidence="3" key="1">
    <citation type="submission" date="2022-04" db="EMBL/GenBank/DDBJ databases">
        <title>Carnegiea gigantea Genome sequencing and assembly v2.</title>
        <authorList>
            <person name="Copetti D."/>
            <person name="Sanderson M.J."/>
            <person name="Burquez A."/>
            <person name="Wojciechowski M.F."/>
        </authorList>
    </citation>
    <scope>NUCLEOTIDE SEQUENCE</scope>
    <source>
        <strain evidence="3">SGP5-SGP5p</strain>
        <tissue evidence="3">Aerial part</tissue>
    </source>
</reference>
<comment type="similarity">
    <text evidence="1">Belongs to the LOB domain-containing protein family.</text>
</comment>
<organism evidence="3 4">
    <name type="scientific">Carnegiea gigantea</name>
    <dbReference type="NCBI Taxonomy" id="171969"/>
    <lineage>
        <taxon>Eukaryota</taxon>
        <taxon>Viridiplantae</taxon>
        <taxon>Streptophyta</taxon>
        <taxon>Embryophyta</taxon>
        <taxon>Tracheophyta</taxon>
        <taxon>Spermatophyta</taxon>
        <taxon>Magnoliopsida</taxon>
        <taxon>eudicotyledons</taxon>
        <taxon>Gunneridae</taxon>
        <taxon>Pentapetalae</taxon>
        <taxon>Caryophyllales</taxon>
        <taxon>Cactineae</taxon>
        <taxon>Cactaceae</taxon>
        <taxon>Cactoideae</taxon>
        <taxon>Echinocereeae</taxon>
        <taxon>Carnegiea</taxon>
    </lineage>
</organism>
<protein>
    <recommendedName>
        <fullName evidence="2">LOB domain-containing protein</fullName>
    </recommendedName>
</protein>
<keyword evidence="4" id="KW-1185">Reference proteome</keyword>
<accession>A0A9Q1JMK4</accession>
<proteinExistence type="inferred from homology"/>